<keyword evidence="1" id="KW-0614">Plasmid</keyword>
<dbReference type="KEGG" id="rha:RHA1_ro08257"/>
<geneLocation type="plasmid" evidence="1 2">
    <name>pRHL1</name>
</geneLocation>
<evidence type="ECO:0000313" key="1">
    <source>
        <dbReference type="EMBL" id="ABG99301.1"/>
    </source>
</evidence>
<reference evidence="2" key="1">
    <citation type="journal article" date="2006" name="Proc. Natl. Acad. Sci. U.S.A.">
        <title>The complete genome of Rhodococcus sp. RHA1 provides insights into a catabolic powerhouse.</title>
        <authorList>
            <person name="McLeod M.P."/>
            <person name="Warren R.L."/>
            <person name="Hsiao W.W.L."/>
            <person name="Araki N."/>
            <person name="Myhre M."/>
            <person name="Fernandes C."/>
            <person name="Miyazawa D."/>
            <person name="Wong W."/>
            <person name="Lillquist A.L."/>
            <person name="Wang D."/>
            <person name="Dosanjh M."/>
            <person name="Hara H."/>
            <person name="Petrescu A."/>
            <person name="Morin R.D."/>
            <person name="Yang G."/>
            <person name="Stott J.M."/>
            <person name="Schein J.E."/>
            <person name="Shin H."/>
            <person name="Smailus D."/>
            <person name="Siddiqui A.S."/>
            <person name="Marra M.A."/>
            <person name="Jones S.J.M."/>
            <person name="Holt R."/>
            <person name="Brinkman F.S.L."/>
            <person name="Miyauchi K."/>
            <person name="Fukuda M."/>
            <person name="Davies J.E."/>
            <person name="Mohn W.W."/>
            <person name="Eltis L.D."/>
        </authorList>
    </citation>
    <scope>NUCLEOTIDE SEQUENCE [LARGE SCALE GENOMIC DNA]</scope>
    <source>
        <strain evidence="2">RHA1</strain>
    </source>
</reference>
<organism evidence="1 2">
    <name type="scientific">Rhodococcus jostii (strain RHA1)</name>
    <dbReference type="NCBI Taxonomy" id="101510"/>
    <lineage>
        <taxon>Bacteria</taxon>
        <taxon>Bacillati</taxon>
        <taxon>Actinomycetota</taxon>
        <taxon>Actinomycetes</taxon>
        <taxon>Mycobacteriales</taxon>
        <taxon>Nocardiaceae</taxon>
        <taxon>Rhodococcus</taxon>
    </lineage>
</organism>
<name>Q0RZI5_RHOJR</name>
<gene>
    <name evidence="1" type="ordered locus">RHA1_ro08257</name>
</gene>
<accession>Q0RZI5</accession>
<dbReference type="Proteomes" id="UP000008710">
    <property type="component" value="Plasmid pRHL1"/>
</dbReference>
<dbReference type="HOGENOM" id="CLU_2261634_0_0_11"/>
<dbReference type="AlphaFoldDB" id="Q0RZI5"/>
<sequence>MWARVRAVGRVPGGISSILRQRGGWRGAVLTPVSHQLFRFRVSRMDAIAFSRFSARRSLRARADCFELLTADLSAIVGPFRIGNRELTSTIPNKRNKSSSAAD</sequence>
<proteinExistence type="predicted"/>
<evidence type="ECO:0000313" key="2">
    <source>
        <dbReference type="Proteomes" id="UP000008710"/>
    </source>
</evidence>
<protein>
    <submittedName>
        <fullName evidence="1">Uncharacterized protein</fullName>
    </submittedName>
</protein>
<dbReference type="EMBL" id="CP000432">
    <property type="protein sequence ID" value="ABG99301.1"/>
    <property type="molecule type" value="Genomic_DNA"/>
</dbReference>